<evidence type="ECO:0000256" key="2">
    <source>
        <dbReference type="ARBA" id="ARBA00005194"/>
    </source>
</evidence>
<dbReference type="EMBL" id="UYYF01004340">
    <property type="protein sequence ID" value="VDN02698.1"/>
    <property type="molecule type" value="Genomic_DNA"/>
</dbReference>
<dbReference type="WBParaSite" id="TCLT_0000545901-mRNA-1">
    <property type="protein sequence ID" value="TCLT_0000545901-mRNA-1"/>
    <property type="gene ID" value="TCLT_0000545901"/>
</dbReference>
<dbReference type="OrthoDB" id="10259681at2759"/>
<dbReference type="PANTHER" id="PTHR11157:SF156">
    <property type="entry name" value="FATTY ACID ELONGATION PROTEIN 4-RELATED"/>
    <property type="match status" value="1"/>
</dbReference>
<dbReference type="AlphaFoldDB" id="A0A0N5CYE0"/>
<keyword evidence="13" id="KW-1185">Reference proteome</keyword>
<reference evidence="12 13" key="2">
    <citation type="submission" date="2018-11" db="EMBL/GenBank/DDBJ databases">
        <authorList>
            <consortium name="Pathogen Informatics"/>
        </authorList>
    </citation>
    <scope>NUCLEOTIDE SEQUENCE [LARGE SCALE GENOMIC DNA]</scope>
</reference>
<dbReference type="GO" id="GO:0009922">
    <property type="term" value="F:fatty acid elongase activity"/>
    <property type="evidence" value="ECO:0007669"/>
    <property type="project" value="UniProtKB-EC"/>
</dbReference>
<keyword evidence="5 11" id="KW-0812">Transmembrane</keyword>
<comment type="catalytic activity">
    <reaction evidence="11">
        <text>a very-long-chain acyl-CoA + malonyl-CoA + H(+) = a very-long-chain 3-oxoacyl-CoA + CO2 + CoA</text>
        <dbReference type="Rhea" id="RHEA:32727"/>
        <dbReference type="ChEBI" id="CHEBI:15378"/>
        <dbReference type="ChEBI" id="CHEBI:16526"/>
        <dbReference type="ChEBI" id="CHEBI:57287"/>
        <dbReference type="ChEBI" id="CHEBI:57384"/>
        <dbReference type="ChEBI" id="CHEBI:90725"/>
        <dbReference type="ChEBI" id="CHEBI:90736"/>
        <dbReference type="EC" id="2.3.1.199"/>
    </reaction>
</comment>
<evidence type="ECO:0000256" key="10">
    <source>
        <dbReference type="ARBA" id="ARBA00023160"/>
    </source>
</evidence>
<comment type="subcellular location">
    <subcellularLocation>
        <location evidence="1">Membrane</location>
        <topology evidence="1">Multi-pass membrane protein</topology>
    </subcellularLocation>
</comment>
<comment type="similarity">
    <text evidence="11">Belongs to the ELO family.</text>
</comment>
<feature type="transmembrane region" description="Helical" evidence="11">
    <location>
        <begin position="12"/>
        <end position="34"/>
    </location>
</feature>
<dbReference type="PROSITE" id="PS01188">
    <property type="entry name" value="ELO"/>
    <property type="match status" value="1"/>
</dbReference>
<dbReference type="OMA" id="GSQACHI"/>
<comment type="caution">
    <text evidence="11">Lacks conserved residue(s) required for the propagation of feature annotation.</text>
</comment>
<dbReference type="Proteomes" id="UP000276776">
    <property type="component" value="Unassembled WGS sequence"/>
</dbReference>
<evidence type="ECO:0000256" key="6">
    <source>
        <dbReference type="ARBA" id="ARBA00022832"/>
    </source>
</evidence>
<evidence type="ECO:0000256" key="4">
    <source>
        <dbReference type="ARBA" id="ARBA00022679"/>
    </source>
</evidence>
<dbReference type="EC" id="2.3.1.199" evidence="11"/>
<feature type="transmembrane region" description="Helical" evidence="11">
    <location>
        <begin position="147"/>
        <end position="169"/>
    </location>
</feature>
<keyword evidence="4 11" id="KW-0808">Transferase</keyword>
<feature type="transmembrane region" description="Helical" evidence="11">
    <location>
        <begin position="189"/>
        <end position="211"/>
    </location>
</feature>
<evidence type="ECO:0000256" key="3">
    <source>
        <dbReference type="ARBA" id="ARBA00022516"/>
    </source>
</evidence>
<evidence type="ECO:0000256" key="7">
    <source>
        <dbReference type="ARBA" id="ARBA00022989"/>
    </source>
</evidence>
<sequence>MIQRFMNDRSPFKLNWTLFIWNLSLAIFSAIAFIRFSEDFLHSLIYKGSYISFCYSVHPYGVSAFWAYVFFLSKIVELGDTLFIVLRKKPLIFLHYYHHVSVLIYSAHSGAEHTGSGKAFISTNLLTHSIMYTYFAFTSCGMRPPKLISMAITSIQTIQMFAGIAVSLYVYRVKTQTDFPCQQSMQNLLIGTVLYVTYAALFIHYFISTYFHKSSGKSKRQ</sequence>
<dbReference type="GO" id="GO:0034626">
    <property type="term" value="P:fatty acid elongation, polyunsaturated fatty acid"/>
    <property type="evidence" value="ECO:0007669"/>
    <property type="project" value="TreeGrafter"/>
</dbReference>
<dbReference type="PANTHER" id="PTHR11157">
    <property type="entry name" value="FATTY ACID ACYL TRANSFERASE-RELATED"/>
    <property type="match status" value="1"/>
</dbReference>
<evidence type="ECO:0000256" key="11">
    <source>
        <dbReference type="RuleBase" id="RU361115"/>
    </source>
</evidence>
<dbReference type="InterPro" id="IPR002076">
    <property type="entry name" value="ELO_fam"/>
</dbReference>
<accession>A0A0N5CYE0</accession>
<keyword evidence="10 11" id="KW-0275">Fatty acid biosynthesis</keyword>
<evidence type="ECO:0000256" key="5">
    <source>
        <dbReference type="ARBA" id="ARBA00022692"/>
    </source>
</evidence>
<organism evidence="14">
    <name type="scientific">Thelazia callipaeda</name>
    <name type="common">Oriental eyeworm</name>
    <name type="synonym">Parasitic nematode</name>
    <dbReference type="NCBI Taxonomy" id="103827"/>
    <lineage>
        <taxon>Eukaryota</taxon>
        <taxon>Metazoa</taxon>
        <taxon>Ecdysozoa</taxon>
        <taxon>Nematoda</taxon>
        <taxon>Chromadorea</taxon>
        <taxon>Rhabditida</taxon>
        <taxon>Spirurina</taxon>
        <taxon>Spiruromorpha</taxon>
        <taxon>Thelazioidea</taxon>
        <taxon>Thelaziidae</taxon>
        <taxon>Thelazia</taxon>
    </lineage>
</organism>
<dbReference type="InterPro" id="IPR030457">
    <property type="entry name" value="ELO_CS"/>
</dbReference>
<evidence type="ECO:0000256" key="9">
    <source>
        <dbReference type="ARBA" id="ARBA00023136"/>
    </source>
</evidence>
<dbReference type="Pfam" id="PF01151">
    <property type="entry name" value="ELO"/>
    <property type="match status" value="1"/>
</dbReference>
<keyword evidence="8 11" id="KW-0443">Lipid metabolism</keyword>
<gene>
    <name evidence="12" type="ORF">TCLT_LOCUS5448</name>
</gene>
<dbReference type="GO" id="GO:0019367">
    <property type="term" value="P:fatty acid elongation, saturated fatty acid"/>
    <property type="evidence" value="ECO:0007669"/>
    <property type="project" value="TreeGrafter"/>
</dbReference>
<proteinExistence type="inferred from homology"/>
<keyword evidence="6 11" id="KW-0276">Fatty acid metabolism</keyword>
<dbReference type="GO" id="GO:0005789">
    <property type="term" value="C:endoplasmic reticulum membrane"/>
    <property type="evidence" value="ECO:0007669"/>
    <property type="project" value="TreeGrafter"/>
</dbReference>
<dbReference type="GO" id="GO:0030148">
    <property type="term" value="P:sphingolipid biosynthetic process"/>
    <property type="evidence" value="ECO:0007669"/>
    <property type="project" value="TreeGrafter"/>
</dbReference>
<comment type="pathway">
    <text evidence="2">Lipid metabolism; fatty acid biosynthesis.</text>
</comment>
<keyword evidence="9 11" id="KW-0472">Membrane</keyword>
<evidence type="ECO:0000313" key="12">
    <source>
        <dbReference type="EMBL" id="VDN02698.1"/>
    </source>
</evidence>
<dbReference type="GO" id="GO:0042761">
    <property type="term" value="P:very long-chain fatty acid biosynthetic process"/>
    <property type="evidence" value="ECO:0007669"/>
    <property type="project" value="TreeGrafter"/>
</dbReference>
<reference evidence="14" key="1">
    <citation type="submission" date="2017-02" db="UniProtKB">
        <authorList>
            <consortium name="WormBaseParasite"/>
        </authorList>
    </citation>
    <scope>IDENTIFICATION</scope>
</reference>
<dbReference type="GO" id="GO:0034625">
    <property type="term" value="P:fatty acid elongation, monounsaturated fatty acid"/>
    <property type="evidence" value="ECO:0007669"/>
    <property type="project" value="TreeGrafter"/>
</dbReference>
<evidence type="ECO:0000313" key="13">
    <source>
        <dbReference type="Proteomes" id="UP000276776"/>
    </source>
</evidence>
<name>A0A0N5CYE0_THECL</name>
<keyword evidence="3 11" id="KW-0444">Lipid biosynthesis</keyword>
<dbReference type="UniPathway" id="UPA00094"/>
<evidence type="ECO:0000256" key="8">
    <source>
        <dbReference type="ARBA" id="ARBA00023098"/>
    </source>
</evidence>
<dbReference type="STRING" id="103827.A0A0N5CYE0"/>
<protein>
    <recommendedName>
        <fullName evidence="11">Elongation of very long chain fatty acids protein</fullName>
        <ecNumber evidence="11">2.3.1.199</ecNumber>
    </recommendedName>
    <alternativeName>
        <fullName evidence="11">Very-long-chain 3-oxoacyl-CoA synthase</fullName>
    </alternativeName>
</protein>
<evidence type="ECO:0000256" key="1">
    <source>
        <dbReference type="ARBA" id="ARBA00004141"/>
    </source>
</evidence>
<evidence type="ECO:0000313" key="14">
    <source>
        <dbReference type="WBParaSite" id="TCLT_0000545901-mRNA-1"/>
    </source>
</evidence>
<keyword evidence="7 11" id="KW-1133">Transmembrane helix</keyword>